<comment type="caution">
    <text evidence="2">The sequence shown here is derived from an EMBL/GenBank/DDBJ whole genome shotgun (WGS) entry which is preliminary data.</text>
</comment>
<dbReference type="SUPFAM" id="SSF50129">
    <property type="entry name" value="GroES-like"/>
    <property type="match status" value="1"/>
</dbReference>
<proteinExistence type="predicted"/>
<feature type="domain" description="Enoyl reductase (ER)" evidence="1">
    <location>
        <begin position="11"/>
        <end position="370"/>
    </location>
</feature>
<evidence type="ECO:0000313" key="2">
    <source>
        <dbReference type="EMBL" id="MBR7825714.1"/>
    </source>
</evidence>
<keyword evidence="3" id="KW-1185">Reference proteome</keyword>
<evidence type="ECO:0000259" key="1">
    <source>
        <dbReference type="SMART" id="SM00829"/>
    </source>
</evidence>
<dbReference type="Gene3D" id="3.40.50.720">
    <property type="entry name" value="NAD(P)-binding Rossmann-like Domain"/>
    <property type="match status" value="1"/>
</dbReference>
<protein>
    <submittedName>
        <fullName evidence="2">Zinc-binding alcohol dehydrogenase family protein</fullName>
    </submittedName>
</protein>
<evidence type="ECO:0000313" key="3">
    <source>
        <dbReference type="Proteomes" id="UP000676325"/>
    </source>
</evidence>
<dbReference type="PANTHER" id="PTHR45348">
    <property type="entry name" value="HYPOTHETICAL OXIDOREDUCTASE (EUROFUNG)"/>
    <property type="match status" value="1"/>
</dbReference>
<dbReference type="Pfam" id="PF08240">
    <property type="entry name" value="ADH_N"/>
    <property type="match status" value="1"/>
</dbReference>
<dbReference type="PANTHER" id="PTHR45348:SF2">
    <property type="entry name" value="ZINC-TYPE ALCOHOL DEHYDROGENASE-LIKE PROTEIN C2E1P3.01"/>
    <property type="match status" value="1"/>
</dbReference>
<dbReference type="AlphaFoldDB" id="A0A941EAY5"/>
<dbReference type="Gene3D" id="3.90.180.10">
    <property type="entry name" value="Medium-chain alcohol dehydrogenases, catalytic domain"/>
    <property type="match status" value="1"/>
</dbReference>
<dbReference type="Proteomes" id="UP000676325">
    <property type="component" value="Unassembled WGS sequence"/>
</dbReference>
<accession>A0A941EAY5</accession>
<dbReference type="SUPFAM" id="SSF51735">
    <property type="entry name" value="NAD(P)-binding Rossmann-fold domains"/>
    <property type="match status" value="1"/>
</dbReference>
<dbReference type="InterPro" id="IPR036291">
    <property type="entry name" value="NAD(P)-bd_dom_sf"/>
</dbReference>
<dbReference type="EMBL" id="JAGSOH010000008">
    <property type="protein sequence ID" value="MBR7825714.1"/>
    <property type="molecule type" value="Genomic_DNA"/>
</dbReference>
<dbReference type="InterPro" id="IPR011032">
    <property type="entry name" value="GroES-like_sf"/>
</dbReference>
<dbReference type="CDD" id="cd08249">
    <property type="entry name" value="enoyl_reductase_like"/>
    <property type="match status" value="1"/>
</dbReference>
<reference evidence="2" key="1">
    <citation type="submission" date="2021-04" db="EMBL/GenBank/DDBJ databases">
        <title>Genome based classification of Actinospica acidithermotolerans sp. nov., an actinobacterium isolated from an Indonesian hot spring.</title>
        <authorList>
            <person name="Kusuma A.B."/>
            <person name="Putra K.E."/>
            <person name="Nafisah S."/>
            <person name="Loh J."/>
            <person name="Nouioui I."/>
            <person name="Goodfellow M."/>
        </authorList>
    </citation>
    <scope>NUCLEOTIDE SEQUENCE</scope>
    <source>
        <strain evidence="2">MGRD01-02</strain>
    </source>
</reference>
<dbReference type="InterPro" id="IPR047122">
    <property type="entry name" value="Trans-enoyl_RdTase-like"/>
</dbReference>
<name>A0A941EAY5_9ACTN</name>
<dbReference type="RefSeq" id="WP_212516867.1">
    <property type="nucleotide sequence ID" value="NZ_JAGSOH010000008.1"/>
</dbReference>
<gene>
    <name evidence="2" type="ORF">KDK95_05295</name>
</gene>
<sequence>MTTNSAAWINAKHARLEVGPAAYPRPGDEQIVIRNHAVAVNPLEWFIQVAGSLGYRWLTYPTVLGSDVAGEVVEVGAAVTRFRVGQRVLGHAVGTDKDSNSSAEGGFQHYTVVLERMACPIPGELSFQDAAVLPLALSTAAAALFQTDQLALRHPTASAEPTGQTLLVWGGSSSVGSNAIQLAVAAGYEVITTASPRNFDYVKSLGAVQVFDYHSPNVVPDIVAAFAGRRLAGAIAIGETGAASCVRIVGACRGNRFVSIATPPVSFATLADGDRGRFAVPRLIWRLVTSNVALQVRGRIRRTRMKYIFGTTVKSNEVSTAIYRDYLPDALAEGRYAAAPAPMVVGHGLGDIQHAMDIQLKGVSAAKVVVTLP</sequence>
<dbReference type="GO" id="GO:0016651">
    <property type="term" value="F:oxidoreductase activity, acting on NAD(P)H"/>
    <property type="evidence" value="ECO:0007669"/>
    <property type="project" value="InterPro"/>
</dbReference>
<dbReference type="InterPro" id="IPR020843">
    <property type="entry name" value="ER"/>
</dbReference>
<organism evidence="2 3">
    <name type="scientific">Actinospica acidithermotolerans</name>
    <dbReference type="NCBI Taxonomy" id="2828514"/>
    <lineage>
        <taxon>Bacteria</taxon>
        <taxon>Bacillati</taxon>
        <taxon>Actinomycetota</taxon>
        <taxon>Actinomycetes</taxon>
        <taxon>Catenulisporales</taxon>
        <taxon>Actinospicaceae</taxon>
        <taxon>Actinospica</taxon>
    </lineage>
</organism>
<dbReference type="SMART" id="SM00829">
    <property type="entry name" value="PKS_ER"/>
    <property type="match status" value="1"/>
</dbReference>
<dbReference type="InterPro" id="IPR013154">
    <property type="entry name" value="ADH-like_N"/>
</dbReference>